<dbReference type="InterPro" id="IPR036390">
    <property type="entry name" value="WH_DNA-bd_sf"/>
</dbReference>
<dbReference type="EMBL" id="CP032608">
    <property type="protein sequence ID" value="AYF84415.1"/>
    <property type="molecule type" value="Genomic_DNA"/>
</dbReference>
<dbReference type="PROSITE" id="PS51118">
    <property type="entry name" value="HTH_HXLR"/>
    <property type="match status" value="1"/>
</dbReference>
<proteinExistence type="predicted"/>
<dbReference type="InterPro" id="IPR036388">
    <property type="entry name" value="WH-like_DNA-bd_sf"/>
</dbReference>
<dbReference type="Pfam" id="PF01638">
    <property type="entry name" value="HxlR"/>
    <property type="match status" value="1"/>
</dbReference>
<sequence>MQFHYYGQAFLQEKEIYKIHKHYQEIPPKVEYSLTEHGKTVSTVLDSICSWGRRHLEHIVKDKL</sequence>
<evidence type="ECO:0000313" key="1">
    <source>
        <dbReference type="EMBL" id="AYF84415.1"/>
    </source>
</evidence>
<dbReference type="AlphaFoldDB" id="A0A9W3VFP0"/>
<evidence type="ECO:0000313" key="2">
    <source>
        <dbReference type="Proteomes" id="UP000269847"/>
    </source>
</evidence>
<dbReference type="Gene3D" id="1.10.10.10">
    <property type="entry name" value="Winged helix-like DNA-binding domain superfamily/Winged helix DNA-binding domain"/>
    <property type="match status" value="1"/>
</dbReference>
<dbReference type="SUPFAM" id="SSF46785">
    <property type="entry name" value="Winged helix' DNA-binding domain"/>
    <property type="match status" value="1"/>
</dbReference>
<accession>A0A9W3VFP0</accession>
<dbReference type="InterPro" id="IPR002577">
    <property type="entry name" value="HTH_HxlR"/>
</dbReference>
<gene>
    <name evidence="1" type="ORF">D7J84_26085</name>
</gene>
<name>A0A9W3VFP0_BACTU</name>
<dbReference type="Proteomes" id="UP000269847">
    <property type="component" value="Chromosome"/>
</dbReference>
<protein>
    <submittedName>
        <fullName evidence="1">MarR family transcriptional regulator</fullName>
    </submittedName>
</protein>
<organism evidence="1 2">
    <name type="scientific">Bacillus thuringiensis</name>
    <dbReference type="NCBI Taxonomy" id="1428"/>
    <lineage>
        <taxon>Bacteria</taxon>
        <taxon>Bacillati</taxon>
        <taxon>Bacillota</taxon>
        <taxon>Bacilli</taxon>
        <taxon>Bacillales</taxon>
        <taxon>Bacillaceae</taxon>
        <taxon>Bacillus</taxon>
        <taxon>Bacillus cereus group</taxon>
    </lineage>
</organism>
<reference evidence="1 2" key="1">
    <citation type="submission" date="2018-09" db="EMBL/GenBank/DDBJ databases">
        <title>Complete genome of Bacillus thuringiensis strain QZL38.</title>
        <authorList>
            <person name="Song F."/>
        </authorList>
    </citation>
    <scope>NUCLEOTIDE SEQUENCE [LARGE SCALE GENOMIC DNA]</scope>
    <source>
        <strain evidence="1 2">QZL38</strain>
    </source>
</reference>